<dbReference type="Proteomes" id="UP000295763">
    <property type="component" value="Unassembled WGS sequence"/>
</dbReference>
<keyword evidence="7" id="KW-1185">Reference proteome</keyword>
<dbReference type="SUPFAM" id="SSF102546">
    <property type="entry name" value="RbsD-like"/>
    <property type="match status" value="1"/>
</dbReference>
<dbReference type="GO" id="GO:0016872">
    <property type="term" value="F:intramolecular lyase activity"/>
    <property type="evidence" value="ECO:0007669"/>
    <property type="project" value="InterPro"/>
</dbReference>
<evidence type="ECO:0000313" key="6">
    <source>
        <dbReference type="EMBL" id="TCP92137.1"/>
    </source>
</evidence>
<dbReference type="GO" id="GO:0048029">
    <property type="term" value="F:monosaccharide binding"/>
    <property type="evidence" value="ECO:0007669"/>
    <property type="project" value="InterPro"/>
</dbReference>
<dbReference type="EC" id="5.4.99.62" evidence="2"/>
<keyword evidence="3" id="KW-0963">Cytoplasm</keyword>
<keyword evidence="5" id="KW-0119">Carbohydrate metabolism</keyword>
<evidence type="ECO:0000256" key="4">
    <source>
        <dbReference type="ARBA" id="ARBA00023235"/>
    </source>
</evidence>
<dbReference type="Gene3D" id="3.40.1650.10">
    <property type="entry name" value="RbsD-like domain"/>
    <property type="match status" value="1"/>
</dbReference>
<sequence length="83" mass="9586">MTDRFLQTFDAVLAEEIKEKNPEIYTALLTRLSLLEQEQDNHIIIDYVPHTEFKLQTINNKAIIRSGECSPYANIILYSGVPF</sequence>
<proteinExistence type="predicted"/>
<comment type="caution">
    <text evidence="6">The sequence shown here is derived from an EMBL/GenBank/DDBJ whole genome shotgun (WGS) entry which is preliminary data.</text>
</comment>
<gene>
    <name evidence="6" type="ORF">EDC44_12617</name>
</gene>
<reference evidence="6 7" key="1">
    <citation type="submission" date="2019-03" db="EMBL/GenBank/DDBJ databases">
        <title>Genomic Encyclopedia of Type Strains, Phase IV (KMG-IV): sequencing the most valuable type-strain genomes for metagenomic binning, comparative biology and taxonomic classification.</title>
        <authorList>
            <person name="Goeker M."/>
        </authorList>
    </citation>
    <scope>NUCLEOTIDE SEQUENCE [LARGE SCALE GENOMIC DNA]</scope>
    <source>
        <strain evidence="6 7">DSM 28404</strain>
    </source>
</reference>
<dbReference type="EMBL" id="SLYB01000026">
    <property type="protein sequence ID" value="TCP92137.1"/>
    <property type="molecule type" value="Genomic_DNA"/>
</dbReference>
<keyword evidence="4" id="KW-0413">Isomerase</keyword>
<dbReference type="AlphaFoldDB" id="A0A4R2SPP9"/>
<name>A0A4R2SPP9_9PAST</name>
<dbReference type="InterPro" id="IPR023064">
    <property type="entry name" value="D-ribose_pyranase"/>
</dbReference>
<protein>
    <recommendedName>
        <fullName evidence="2">D-ribose pyranase</fullName>
        <ecNumber evidence="2">5.4.99.62</ecNumber>
    </recommendedName>
</protein>
<evidence type="ECO:0000256" key="2">
    <source>
        <dbReference type="ARBA" id="ARBA00012862"/>
    </source>
</evidence>
<evidence type="ECO:0000256" key="3">
    <source>
        <dbReference type="ARBA" id="ARBA00022490"/>
    </source>
</evidence>
<dbReference type="Pfam" id="PF05025">
    <property type="entry name" value="RbsD_FucU"/>
    <property type="match status" value="1"/>
</dbReference>
<dbReference type="InterPro" id="IPR007721">
    <property type="entry name" value="RbsD_FucU"/>
</dbReference>
<evidence type="ECO:0000313" key="7">
    <source>
        <dbReference type="Proteomes" id="UP000295763"/>
    </source>
</evidence>
<dbReference type="InterPro" id="IPR023750">
    <property type="entry name" value="RbsD-like_sf"/>
</dbReference>
<accession>A0A4R2SPP9</accession>
<dbReference type="PANTHER" id="PTHR37831:SF1">
    <property type="entry name" value="D-RIBOSE PYRANASE"/>
    <property type="match status" value="1"/>
</dbReference>
<dbReference type="GO" id="GO:0062193">
    <property type="term" value="F:D-ribose pyranase activity"/>
    <property type="evidence" value="ECO:0007669"/>
    <property type="project" value="UniProtKB-EC"/>
</dbReference>
<organism evidence="6 7">
    <name type="scientific">Cricetibacter osteomyelitidis</name>
    <dbReference type="NCBI Taxonomy" id="1521931"/>
    <lineage>
        <taxon>Bacteria</taxon>
        <taxon>Pseudomonadati</taxon>
        <taxon>Pseudomonadota</taxon>
        <taxon>Gammaproteobacteria</taxon>
        <taxon>Pasteurellales</taxon>
        <taxon>Pasteurellaceae</taxon>
        <taxon>Cricetibacter</taxon>
    </lineage>
</organism>
<evidence type="ECO:0000256" key="1">
    <source>
        <dbReference type="ARBA" id="ARBA00000223"/>
    </source>
</evidence>
<dbReference type="GO" id="GO:0005829">
    <property type="term" value="C:cytosol"/>
    <property type="evidence" value="ECO:0007669"/>
    <property type="project" value="TreeGrafter"/>
</dbReference>
<dbReference type="GO" id="GO:0019303">
    <property type="term" value="P:D-ribose catabolic process"/>
    <property type="evidence" value="ECO:0007669"/>
    <property type="project" value="TreeGrafter"/>
</dbReference>
<comment type="catalytic activity">
    <reaction evidence="1">
        <text>beta-D-ribopyranose = beta-D-ribofuranose</text>
        <dbReference type="Rhea" id="RHEA:25432"/>
        <dbReference type="ChEBI" id="CHEBI:27476"/>
        <dbReference type="ChEBI" id="CHEBI:47002"/>
        <dbReference type="EC" id="5.4.99.62"/>
    </reaction>
</comment>
<dbReference type="PANTHER" id="PTHR37831">
    <property type="entry name" value="D-RIBOSE PYRANASE"/>
    <property type="match status" value="1"/>
</dbReference>
<evidence type="ECO:0000256" key="5">
    <source>
        <dbReference type="ARBA" id="ARBA00023277"/>
    </source>
</evidence>